<gene>
    <name evidence="1" type="ORF">PM001_LOCUS15097</name>
</gene>
<proteinExistence type="predicted"/>
<reference evidence="1" key="1">
    <citation type="submission" date="2024-01" db="EMBL/GenBank/DDBJ databases">
        <authorList>
            <person name="Webb A."/>
        </authorList>
    </citation>
    <scope>NUCLEOTIDE SEQUENCE</scope>
    <source>
        <strain evidence="1">Pm1</strain>
    </source>
</reference>
<protein>
    <submittedName>
        <fullName evidence="1">Uncharacterized protein</fullName>
    </submittedName>
</protein>
<sequence length="66" mass="7374">MTDVEMESVVTCEYDPENMDLEGPLTRMATATVEQLPNMAPLIKLGAASDLKDFYGRHQIEDQARS</sequence>
<comment type="caution">
    <text evidence="1">The sequence shown here is derived from an EMBL/GenBank/DDBJ whole genome shotgun (WGS) entry which is preliminary data.</text>
</comment>
<name>A0AAV1U8M3_9STRA</name>
<dbReference type="EMBL" id="CAKLBY020000156">
    <property type="protein sequence ID" value="CAK7929947.1"/>
    <property type="molecule type" value="Genomic_DNA"/>
</dbReference>
<evidence type="ECO:0000313" key="2">
    <source>
        <dbReference type="Proteomes" id="UP001162060"/>
    </source>
</evidence>
<organism evidence="1 2">
    <name type="scientific">Peronospora matthiolae</name>
    <dbReference type="NCBI Taxonomy" id="2874970"/>
    <lineage>
        <taxon>Eukaryota</taxon>
        <taxon>Sar</taxon>
        <taxon>Stramenopiles</taxon>
        <taxon>Oomycota</taxon>
        <taxon>Peronosporomycetes</taxon>
        <taxon>Peronosporales</taxon>
        <taxon>Peronosporaceae</taxon>
        <taxon>Peronospora</taxon>
    </lineage>
</organism>
<dbReference type="AlphaFoldDB" id="A0AAV1U8M3"/>
<dbReference type="Proteomes" id="UP001162060">
    <property type="component" value="Unassembled WGS sequence"/>
</dbReference>
<accession>A0AAV1U8M3</accession>
<evidence type="ECO:0000313" key="1">
    <source>
        <dbReference type="EMBL" id="CAK7929947.1"/>
    </source>
</evidence>